<accession>A0A853FAM1</accession>
<feature type="region of interest" description="Disordered" evidence="1">
    <location>
        <begin position="97"/>
        <end position="116"/>
    </location>
</feature>
<evidence type="ECO:0000256" key="1">
    <source>
        <dbReference type="SAM" id="MobiDB-lite"/>
    </source>
</evidence>
<evidence type="ECO:0000313" key="3">
    <source>
        <dbReference type="Proteomes" id="UP000580517"/>
    </source>
</evidence>
<feature type="region of interest" description="Disordered" evidence="1">
    <location>
        <begin position="193"/>
        <end position="214"/>
    </location>
</feature>
<organism evidence="2 3">
    <name type="scientific">Allopusillimonas soli</name>
    <dbReference type="NCBI Taxonomy" id="659016"/>
    <lineage>
        <taxon>Bacteria</taxon>
        <taxon>Pseudomonadati</taxon>
        <taxon>Pseudomonadota</taxon>
        <taxon>Betaproteobacteria</taxon>
        <taxon>Burkholderiales</taxon>
        <taxon>Alcaligenaceae</taxon>
        <taxon>Allopusillimonas</taxon>
    </lineage>
</organism>
<gene>
    <name evidence="2" type="ORF">H0A68_09090</name>
</gene>
<dbReference type="InterPro" id="IPR021549">
    <property type="entry name" value="DUF2894"/>
</dbReference>
<reference evidence="2 3" key="1">
    <citation type="submission" date="2020-07" db="EMBL/GenBank/DDBJ databases">
        <title>Taxonomic revisions and descriptions of new bacterial species based on genomic comparisons in the high-G+C-content subgroup of the family Alcaligenaceae.</title>
        <authorList>
            <person name="Szabo A."/>
            <person name="Felfoldi T."/>
        </authorList>
    </citation>
    <scope>NUCLEOTIDE SEQUENCE [LARGE SCALE GENOMIC DNA]</scope>
    <source>
        <strain evidence="2 3">DSM 25264</strain>
    </source>
</reference>
<comment type="caution">
    <text evidence="2">The sequence shown here is derived from an EMBL/GenBank/DDBJ whole genome shotgun (WGS) entry which is preliminary data.</text>
</comment>
<proteinExistence type="predicted"/>
<evidence type="ECO:0000313" key="2">
    <source>
        <dbReference type="EMBL" id="NYT37027.1"/>
    </source>
</evidence>
<sequence>MELDVQATLDAWRCSDAHNVDPVRFHFIQALSNRAAALEGEARRVLDDRLAALLQAFQRDVDATTALPAESASASDGLLEPSGGPLLALMQHIASHAPRAASGRTPQHGALPRETCPEPPFMDYFRQVWAGTNTRRQLRHALEQVPDNAGPLNSSILVHRMLSLMRDAAPDYLDHFIAYVDALAWMEQLAGDDLAPSHGTGRRDGTGSKPARGA</sequence>
<dbReference type="EMBL" id="JACCEW010000002">
    <property type="protein sequence ID" value="NYT37027.1"/>
    <property type="molecule type" value="Genomic_DNA"/>
</dbReference>
<dbReference type="AlphaFoldDB" id="A0A853FAM1"/>
<dbReference type="Pfam" id="PF11445">
    <property type="entry name" value="DUF2894"/>
    <property type="match status" value="1"/>
</dbReference>
<name>A0A853FAM1_9BURK</name>
<protein>
    <submittedName>
        <fullName evidence="2">DUF2894 domain-containing protein</fullName>
    </submittedName>
</protein>
<dbReference type="Proteomes" id="UP000580517">
    <property type="component" value="Unassembled WGS sequence"/>
</dbReference>
<keyword evidence="3" id="KW-1185">Reference proteome</keyword>